<evidence type="ECO:0000313" key="2">
    <source>
        <dbReference type="EMBL" id="GAH23191.1"/>
    </source>
</evidence>
<keyword evidence="1" id="KW-1133">Transmembrane helix</keyword>
<protein>
    <submittedName>
        <fullName evidence="2">Uncharacterized protein</fullName>
    </submittedName>
</protein>
<sequence length="92" mass="10445">MIRNKRFWGNYKGQKDRKSQLVILMCIGLVAMVALAINIQLASADPTETVYCDSEGCHVNDYPTTWILLTVDSQTEQSRGKGHIYLVHLNDF</sequence>
<comment type="caution">
    <text evidence="2">The sequence shown here is derived from an EMBL/GenBank/DDBJ whole genome shotgun (WGS) entry which is preliminary data.</text>
</comment>
<reference evidence="2" key="1">
    <citation type="journal article" date="2014" name="Front. Microbiol.">
        <title>High frequency of phylogenetically diverse reductive dehalogenase-homologous genes in deep subseafloor sedimentary metagenomes.</title>
        <authorList>
            <person name="Kawai M."/>
            <person name="Futagami T."/>
            <person name="Toyoda A."/>
            <person name="Takaki Y."/>
            <person name="Nishi S."/>
            <person name="Hori S."/>
            <person name="Arai W."/>
            <person name="Tsubouchi T."/>
            <person name="Morono Y."/>
            <person name="Uchiyama I."/>
            <person name="Ito T."/>
            <person name="Fujiyama A."/>
            <person name="Inagaki F."/>
            <person name="Takami H."/>
        </authorList>
    </citation>
    <scope>NUCLEOTIDE SEQUENCE</scope>
    <source>
        <strain evidence="2">Expedition CK06-06</strain>
    </source>
</reference>
<evidence type="ECO:0000256" key="1">
    <source>
        <dbReference type="SAM" id="Phobius"/>
    </source>
</evidence>
<proteinExistence type="predicted"/>
<keyword evidence="1" id="KW-0472">Membrane</keyword>
<dbReference type="EMBL" id="BARU01000638">
    <property type="protein sequence ID" value="GAH23191.1"/>
    <property type="molecule type" value="Genomic_DNA"/>
</dbReference>
<name>X1DQD1_9ZZZZ</name>
<gene>
    <name evidence="2" type="ORF">S03H2_02014</name>
</gene>
<dbReference type="AlphaFoldDB" id="X1DQD1"/>
<keyword evidence="1" id="KW-0812">Transmembrane</keyword>
<feature type="transmembrane region" description="Helical" evidence="1">
    <location>
        <begin position="21"/>
        <end position="41"/>
    </location>
</feature>
<accession>X1DQD1</accession>
<organism evidence="2">
    <name type="scientific">marine sediment metagenome</name>
    <dbReference type="NCBI Taxonomy" id="412755"/>
    <lineage>
        <taxon>unclassified sequences</taxon>
        <taxon>metagenomes</taxon>
        <taxon>ecological metagenomes</taxon>
    </lineage>
</organism>